<evidence type="ECO:0000313" key="1">
    <source>
        <dbReference type="EMBL" id="ADK31822.1"/>
    </source>
</evidence>
<dbReference type="InParanoid" id="D8IF99"/>
<keyword evidence="2" id="KW-1185">Reference proteome</keyword>
<evidence type="ECO:0000313" key="2">
    <source>
        <dbReference type="Proteomes" id="UP000000332"/>
    </source>
</evidence>
<accession>D8IF99</accession>
<dbReference type="KEGG" id="bpo:BP951000_1843"/>
<dbReference type="EMBL" id="CP002025">
    <property type="protein sequence ID" value="ADK31822.1"/>
    <property type="molecule type" value="Genomic_DNA"/>
</dbReference>
<proteinExistence type="predicted"/>
<dbReference type="AlphaFoldDB" id="D8IF99"/>
<dbReference type="Proteomes" id="UP000000332">
    <property type="component" value="Chromosome"/>
</dbReference>
<reference evidence="1 2" key="1">
    <citation type="journal article" date="2010" name="PLoS ONE">
        <title>The complete genome sequence of the pathogenic intestinal spirochete Brachyspira pilosicoli and comparison with other Brachyspira genomes.</title>
        <authorList>
            <person name="Wanchanthuek P."/>
            <person name="Bellgard M.I."/>
            <person name="La T."/>
            <person name="Ryan K."/>
            <person name="Moolhuijzen P."/>
            <person name="Chapman B."/>
            <person name="Black M."/>
            <person name="Schibeci D."/>
            <person name="Hunter A."/>
            <person name="Barrero R."/>
            <person name="Phillips N.D."/>
            <person name="Hampson D.J."/>
        </authorList>
    </citation>
    <scope>NUCLEOTIDE SEQUENCE [LARGE SCALE GENOMIC DNA]</scope>
    <source>
        <strain evidence="2">ATCC BAA-1826 / 95/1000</strain>
    </source>
</reference>
<name>D8IF99_BRAP9</name>
<gene>
    <name evidence="1" type="ordered locus">BP951000_1843</name>
</gene>
<sequence length="48" mass="5590">MVNDMAICSILYINRDNFTFCIDNETIIFIVSESVKIKHNIERNNAIN</sequence>
<protein>
    <submittedName>
        <fullName evidence="1">Uncharacterized protein</fullName>
    </submittedName>
</protein>
<organism evidence="1 2">
    <name type="scientific">Brachyspira pilosicoli (strain ATCC BAA-1826 / 95/1000)</name>
    <dbReference type="NCBI Taxonomy" id="759914"/>
    <lineage>
        <taxon>Bacteria</taxon>
        <taxon>Pseudomonadati</taxon>
        <taxon>Spirochaetota</taxon>
        <taxon>Spirochaetia</taxon>
        <taxon>Brachyspirales</taxon>
        <taxon>Brachyspiraceae</taxon>
        <taxon>Brachyspira</taxon>
    </lineage>
</organism>
<dbReference type="HOGENOM" id="CLU_3150189_0_0_12"/>